<dbReference type="Proteomes" id="UP001501231">
    <property type="component" value="Unassembled WGS sequence"/>
</dbReference>
<protein>
    <recommendedName>
        <fullName evidence="3">Integrase</fullName>
    </recommendedName>
</protein>
<gene>
    <name evidence="1" type="ORF">GCM10010191_81910</name>
</gene>
<keyword evidence="2" id="KW-1185">Reference proteome</keyword>
<organism evidence="1 2">
    <name type="scientific">Actinomadura vinacea</name>
    <dbReference type="NCBI Taxonomy" id="115336"/>
    <lineage>
        <taxon>Bacteria</taxon>
        <taxon>Bacillati</taxon>
        <taxon>Actinomycetota</taxon>
        <taxon>Actinomycetes</taxon>
        <taxon>Streptosporangiales</taxon>
        <taxon>Thermomonosporaceae</taxon>
        <taxon>Actinomadura</taxon>
    </lineage>
</organism>
<proteinExistence type="predicted"/>
<evidence type="ECO:0008006" key="3">
    <source>
        <dbReference type="Google" id="ProtNLM"/>
    </source>
</evidence>
<dbReference type="EMBL" id="BAAARW010000038">
    <property type="protein sequence ID" value="GAA2451436.1"/>
    <property type="molecule type" value="Genomic_DNA"/>
</dbReference>
<evidence type="ECO:0000313" key="2">
    <source>
        <dbReference type="Proteomes" id="UP001501231"/>
    </source>
</evidence>
<dbReference type="InterPro" id="IPR011010">
    <property type="entry name" value="DNA_brk_join_enz"/>
</dbReference>
<evidence type="ECO:0000313" key="1">
    <source>
        <dbReference type="EMBL" id="GAA2451436.1"/>
    </source>
</evidence>
<name>A0ABP5XEB6_9ACTN</name>
<sequence length="102" mass="11829">MAVAARILGHKSLTTTQAYLAVFQDDLVRAYRGFLDRRRADRPAEEYRDPTDQEWLDFQQHFELRKVSLGNCGRPYGTPCQHEHACFSELLAELTACEEKRL</sequence>
<accession>A0ABP5XEB6</accession>
<reference evidence="2" key="1">
    <citation type="journal article" date="2019" name="Int. J. Syst. Evol. Microbiol.">
        <title>The Global Catalogue of Microorganisms (GCM) 10K type strain sequencing project: providing services to taxonomists for standard genome sequencing and annotation.</title>
        <authorList>
            <consortium name="The Broad Institute Genomics Platform"/>
            <consortium name="The Broad Institute Genome Sequencing Center for Infectious Disease"/>
            <person name="Wu L."/>
            <person name="Ma J."/>
        </authorList>
    </citation>
    <scope>NUCLEOTIDE SEQUENCE [LARGE SCALE GENOMIC DNA]</scope>
    <source>
        <strain evidence="2">JCM 3325</strain>
    </source>
</reference>
<dbReference type="SUPFAM" id="SSF56349">
    <property type="entry name" value="DNA breaking-rejoining enzymes"/>
    <property type="match status" value="1"/>
</dbReference>
<comment type="caution">
    <text evidence="1">The sequence shown here is derived from an EMBL/GenBank/DDBJ whole genome shotgun (WGS) entry which is preliminary data.</text>
</comment>